<protein>
    <submittedName>
        <fullName evidence="1">Uncharacterized protein</fullName>
    </submittedName>
</protein>
<accession>A0A561EMZ7</accession>
<reference evidence="1 2" key="1">
    <citation type="submission" date="2019-06" db="EMBL/GenBank/DDBJ databases">
        <title>Sequencing the genomes of 1000 actinobacteria strains.</title>
        <authorList>
            <person name="Klenk H.-P."/>
        </authorList>
    </citation>
    <scope>NUCLEOTIDE SEQUENCE [LARGE SCALE GENOMIC DNA]</scope>
    <source>
        <strain evidence="1 2">DSM 41649</strain>
    </source>
</reference>
<sequence>MRVTHLTEQLDPDHAATPVLWLTDQDGPEIAMDALRWGESYSLAFSDDQAVYVFTVQPGTGSEPVLPGRESAWPM</sequence>
<dbReference type="AlphaFoldDB" id="A0A561EMZ7"/>
<gene>
    <name evidence="1" type="ORF">FB465_1979</name>
</gene>
<evidence type="ECO:0000313" key="2">
    <source>
        <dbReference type="Proteomes" id="UP000318416"/>
    </source>
</evidence>
<dbReference type="Proteomes" id="UP000318416">
    <property type="component" value="Unassembled WGS sequence"/>
</dbReference>
<name>A0A561EMZ7_9ACTN</name>
<evidence type="ECO:0000313" key="1">
    <source>
        <dbReference type="EMBL" id="TWE16984.1"/>
    </source>
</evidence>
<dbReference type="EMBL" id="VIVR01000001">
    <property type="protein sequence ID" value="TWE16984.1"/>
    <property type="molecule type" value="Genomic_DNA"/>
</dbReference>
<organism evidence="1 2">
    <name type="scientific">Kitasatospora atroaurantiaca</name>
    <dbReference type="NCBI Taxonomy" id="285545"/>
    <lineage>
        <taxon>Bacteria</taxon>
        <taxon>Bacillati</taxon>
        <taxon>Actinomycetota</taxon>
        <taxon>Actinomycetes</taxon>
        <taxon>Kitasatosporales</taxon>
        <taxon>Streptomycetaceae</taxon>
        <taxon>Kitasatospora</taxon>
    </lineage>
</organism>
<comment type="caution">
    <text evidence="1">The sequence shown here is derived from an EMBL/GenBank/DDBJ whole genome shotgun (WGS) entry which is preliminary data.</text>
</comment>
<keyword evidence="2" id="KW-1185">Reference proteome</keyword>
<proteinExistence type="predicted"/>